<dbReference type="InterPro" id="IPR015943">
    <property type="entry name" value="WD40/YVTN_repeat-like_dom_sf"/>
</dbReference>
<evidence type="ECO:0000313" key="7">
    <source>
        <dbReference type="EMBL" id="KIW20805.1"/>
    </source>
</evidence>
<keyword evidence="8" id="KW-1185">Reference proteome</keyword>
<gene>
    <name evidence="7" type="ORF">PV08_01383</name>
</gene>
<evidence type="ECO:0000256" key="6">
    <source>
        <dbReference type="SAM" id="MobiDB-lite"/>
    </source>
</evidence>
<evidence type="ECO:0000313" key="8">
    <source>
        <dbReference type="Proteomes" id="UP000053328"/>
    </source>
</evidence>
<evidence type="ECO:0000256" key="5">
    <source>
        <dbReference type="ARBA" id="ARBA00039514"/>
    </source>
</evidence>
<name>A0A0D2BQQ4_9EURO</name>
<dbReference type="InterPro" id="IPR036322">
    <property type="entry name" value="WD40_repeat_dom_sf"/>
</dbReference>
<dbReference type="GeneID" id="27328466"/>
<dbReference type="VEuPathDB" id="FungiDB:PV08_01383"/>
<evidence type="ECO:0000256" key="4">
    <source>
        <dbReference type="ARBA" id="ARBA00039238"/>
    </source>
</evidence>
<evidence type="ECO:0000256" key="1">
    <source>
        <dbReference type="ARBA" id="ARBA00007625"/>
    </source>
</evidence>
<dbReference type="Gene3D" id="2.130.10.10">
    <property type="entry name" value="YVTN repeat-like/Quinoprotein amine dehydrogenase"/>
    <property type="match status" value="1"/>
</dbReference>
<dbReference type="STRING" id="91928.A0A0D2BQQ4"/>
<organism evidence="7 8">
    <name type="scientific">Exophiala spinifera</name>
    <dbReference type="NCBI Taxonomy" id="91928"/>
    <lineage>
        <taxon>Eukaryota</taxon>
        <taxon>Fungi</taxon>
        <taxon>Dikarya</taxon>
        <taxon>Ascomycota</taxon>
        <taxon>Pezizomycotina</taxon>
        <taxon>Eurotiomycetes</taxon>
        <taxon>Chaetothyriomycetidae</taxon>
        <taxon>Chaetothyriales</taxon>
        <taxon>Herpotrichiellaceae</taxon>
        <taxon>Exophiala</taxon>
    </lineage>
</organism>
<feature type="compositionally biased region" description="Acidic residues" evidence="6">
    <location>
        <begin position="402"/>
        <end position="421"/>
    </location>
</feature>
<feature type="compositionally biased region" description="Low complexity" evidence="6">
    <location>
        <begin position="49"/>
        <end position="59"/>
    </location>
</feature>
<dbReference type="PANTHER" id="PTHR44019:SF20">
    <property type="entry name" value="WD REPEAT-CONTAINING PROTEIN 55"/>
    <property type="match status" value="1"/>
</dbReference>
<sequence>MFDTICTLPLQSDLFAQVIHPSEPFFAVGLSSGHVQAYKLPSESHVIESASQDSSESASNNTDLINGHGSTSTPSLLRRSSSTSASESGLGSIDTVWSTKRHKGSCRCLSFSYDGEICYSAGTDGLVKSFVAETGKVVGKIAIPEISGMPELDEPSVLHALSPQALLLGTDSGKLYLQDLRQGGREIVSRASQTWEPHGGEHINTLVPLPASETSTSGFPKQWVTVGGSTLAVTDLRKGTIATSEDQEIELTSATLIQGLKKGGTSVGEKLLVGQGDGVVSLWEKGVWDDLDERIVIDRSGLSVESLAEVPFGYGKGKLKMNEKLVAAGLEDGRVRFLRIGRNGVMNEMDVKHDEIDGVVALGFDIEGRMLSGGGQTVKVWTEAKGLPGGGRASGTKHDLSSDDNEDGADEDDSDMGDSTDEESHPKGKRKKRKRGKGKDKSGGKALDFSL</sequence>
<dbReference type="Proteomes" id="UP000053328">
    <property type="component" value="Unassembled WGS sequence"/>
</dbReference>
<dbReference type="PANTHER" id="PTHR44019">
    <property type="entry name" value="WD REPEAT-CONTAINING PROTEIN 55"/>
    <property type="match status" value="1"/>
</dbReference>
<keyword evidence="2" id="KW-0853">WD repeat</keyword>
<comment type="similarity">
    <text evidence="1">Belongs to the WD repeat WDR55 family.</text>
</comment>
<dbReference type="EMBL" id="KN847492">
    <property type="protein sequence ID" value="KIW20805.1"/>
    <property type="molecule type" value="Genomic_DNA"/>
</dbReference>
<reference evidence="7 8" key="1">
    <citation type="submission" date="2015-01" db="EMBL/GenBank/DDBJ databases">
        <title>The Genome Sequence of Exophiala spinifera CBS89968.</title>
        <authorList>
            <consortium name="The Broad Institute Genomics Platform"/>
            <person name="Cuomo C."/>
            <person name="de Hoog S."/>
            <person name="Gorbushina A."/>
            <person name="Stielow B."/>
            <person name="Teixiera M."/>
            <person name="Abouelleil A."/>
            <person name="Chapman S.B."/>
            <person name="Priest M."/>
            <person name="Young S.K."/>
            <person name="Wortman J."/>
            <person name="Nusbaum C."/>
            <person name="Birren B."/>
        </authorList>
    </citation>
    <scope>NUCLEOTIDE SEQUENCE [LARGE SCALE GENOMIC DNA]</scope>
    <source>
        <strain evidence="7 8">CBS 89968</strain>
    </source>
</reference>
<dbReference type="SUPFAM" id="SSF50978">
    <property type="entry name" value="WD40 repeat-like"/>
    <property type="match status" value="1"/>
</dbReference>
<feature type="region of interest" description="Disordered" evidence="6">
    <location>
        <begin position="49"/>
        <end position="90"/>
    </location>
</feature>
<dbReference type="InterPro" id="IPR050505">
    <property type="entry name" value="WDR55/POC1"/>
</dbReference>
<feature type="region of interest" description="Disordered" evidence="6">
    <location>
        <begin position="384"/>
        <end position="451"/>
    </location>
</feature>
<dbReference type="AlphaFoldDB" id="A0A0D2BQQ4"/>
<keyword evidence="3" id="KW-0677">Repeat</keyword>
<evidence type="ECO:0000256" key="3">
    <source>
        <dbReference type="ARBA" id="ARBA00022737"/>
    </source>
</evidence>
<feature type="compositionally biased region" description="Low complexity" evidence="6">
    <location>
        <begin position="69"/>
        <end position="90"/>
    </location>
</feature>
<dbReference type="InterPro" id="IPR001680">
    <property type="entry name" value="WD40_rpt"/>
</dbReference>
<protein>
    <recommendedName>
        <fullName evidence="4">WD repeat-containing protein JIP5</fullName>
    </recommendedName>
    <alternativeName>
        <fullName evidence="5">WD repeat-containing protein jip5</fullName>
    </alternativeName>
</protein>
<feature type="compositionally biased region" description="Basic residues" evidence="6">
    <location>
        <begin position="427"/>
        <end position="438"/>
    </location>
</feature>
<dbReference type="Pfam" id="PF00400">
    <property type="entry name" value="WD40"/>
    <property type="match status" value="1"/>
</dbReference>
<dbReference type="HOGENOM" id="CLU_052691_0_0_1"/>
<proteinExistence type="inferred from homology"/>
<evidence type="ECO:0000256" key="2">
    <source>
        <dbReference type="ARBA" id="ARBA00022574"/>
    </source>
</evidence>
<dbReference type="RefSeq" id="XP_016241021.1">
    <property type="nucleotide sequence ID" value="XM_016375745.1"/>
</dbReference>
<accession>A0A0D2BQQ4</accession>
<dbReference type="OrthoDB" id="2288928at2759"/>